<dbReference type="SUPFAM" id="SSF81464">
    <property type="entry name" value="Cytochrome c oxidase subunit II-like, transmembrane region"/>
    <property type="match status" value="1"/>
</dbReference>
<keyword evidence="23" id="KW-1185">Reference proteome</keyword>
<dbReference type="InterPro" id="IPR036257">
    <property type="entry name" value="Cyt_c_oxidase_su2_TM_sf"/>
</dbReference>
<dbReference type="PROSITE" id="PS00078">
    <property type="entry name" value="COX2"/>
    <property type="match status" value="1"/>
</dbReference>
<comment type="catalytic activity">
    <reaction evidence="17">
        <text>4 Fe(II)-[cytochrome c] + O2 + 8 H(+)(in) = 4 Fe(III)-[cytochrome c] + 2 H2O + 4 H(+)(out)</text>
        <dbReference type="Rhea" id="RHEA:11436"/>
        <dbReference type="Rhea" id="RHEA-COMP:10350"/>
        <dbReference type="Rhea" id="RHEA-COMP:14399"/>
        <dbReference type="ChEBI" id="CHEBI:15377"/>
        <dbReference type="ChEBI" id="CHEBI:15378"/>
        <dbReference type="ChEBI" id="CHEBI:15379"/>
        <dbReference type="ChEBI" id="CHEBI:29033"/>
        <dbReference type="ChEBI" id="CHEBI:29034"/>
        <dbReference type="EC" id="7.1.1.9"/>
    </reaction>
</comment>
<dbReference type="InterPro" id="IPR045187">
    <property type="entry name" value="CcO_II"/>
</dbReference>
<keyword evidence="13 19" id="KW-0472">Membrane</keyword>
<feature type="region of interest" description="Disordered" evidence="18">
    <location>
        <begin position="320"/>
        <end position="351"/>
    </location>
</feature>
<comment type="function">
    <text evidence="14 17">Subunits I and II form the functional core of the enzyme complex. Electrons originating in cytochrome c are transferred via heme a and Cu(A) to the binuclear center formed by heme a3 and Cu(B).</text>
</comment>
<feature type="compositionally biased region" description="Basic and acidic residues" evidence="18">
    <location>
        <begin position="334"/>
        <end position="351"/>
    </location>
</feature>
<protein>
    <recommendedName>
        <fullName evidence="17">Cytochrome c oxidase subunit 2</fullName>
        <ecNumber evidence="17">7.1.1.9</ecNumber>
    </recommendedName>
</protein>
<keyword evidence="3 16" id="KW-0813">Transport</keyword>
<dbReference type="Pfam" id="PF00034">
    <property type="entry name" value="Cytochrom_C"/>
    <property type="match status" value="1"/>
</dbReference>
<organism evidence="22 23">
    <name type="scientific">Novipirellula rosea</name>
    <dbReference type="NCBI Taxonomy" id="1031540"/>
    <lineage>
        <taxon>Bacteria</taxon>
        <taxon>Pseudomonadati</taxon>
        <taxon>Planctomycetota</taxon>
        <taxon>Planctomycetia</taxon>
        <taxon>Pirellulales</taxon>
        <taxon>Pirellulaceae</taxon>
        <taxon>Novipirellula</taxon>
    </lineage>
</organism>
<evidence type="ECO:0000256" key="10">
    <source>
        <dbReference type="ARBA" id="ARBA00022989"/>
    </source>
</evidence>
<keyword evidence="10 19" id="KW-1133">Transmembrane helix</keyword>
<evidence type="ECO:0000256" key="7">
    <source>
        <dbReference type="ARBA" id="ARBA00022723"/>
    </source>
</evidence>
<dbReference type="InterPro" id="IPR009056">
    <property type="entry name" value="Cyt_c-like_dom"/>
</dbReference>
<evidence type="ECO:0000256" key="13">
    <source>
        <dbReference type="ARBA" id="ARBA00023136"/>
    </source>
</evidence>
<keyword evidence="5 16" id="KW-0679">Respiratory chain</keyword>
<evidence type="ECO:0000256" key="14">
    <source>
        <dbReference type="ARBA" id="ARBA00024688"/>
    </source>
</evidence>
<dbReference type="PANTHER" id="PTHR22888:SF9">
    <property type="entry name" value="CYTOCHROME C OXIDASE SUBUNIT 2"/>
    <property type="match status" value="1"/>
</dbReference>
<comment type="caution">
    <text evidence="22">The sequence shown here is derived from an EMBL/GenBank/DDBJ whole genome shotgun (WGS) entry which is preliminary data.</text>
</comment>
<comment type="similarity">
    <text evidence="2 16">Belongs to the cytochrome c oxidase subunit 2 family.</text>
</comment>
<evidence type="ECO:0000256" key="15">
    <source>
        <dbReference type="PROSITE-ProRule" id="PRU00433"/>
    </source>
</evidence>
<evidence type="ECO:0000313" key="23">
    <source>
        <dbReference type="Proteomes" id="UP001500840"/>
    </source>
</evidence>
<dbReference type="InterPro" id="IPR014222">
    <property type="entry name" value="Cyt_c_oxidase_su2"/>
</dbReference>
<dbReference type="InterPro" id="IPR008972">
    <property type="entry name" value="Cupredoxin"/>
</dbReference>
<evidence type="ECO:0000256" key="5">
    <source>
        <dbReference type="ARBA" id="ARBA00022660"/>
    </source>
</evidence>
<dbReference type="InterPro" id="IPR036909">
    <property type="entry name" value="Cyt_c-like_dom_sf"/>
</dbReference>
<dbReference type="Pfam" id="PF02790">
    <property type="entry name" value="COX2_TM"/>
    <property type="match status" value="1"/>
</dbReference>
<dbReference type="EC" id="7.1.1.9" evidence="17"/>
<evidence type="ECO:0000256" key="17">
    <source>
        <dbReference type="RuleBase" id="RU004024"/>
    </source>
</evidence>
<name>A0ABP8NLY4_9BACT</name>
<comment type="cofactor">
    <cofactor evidence="17">
        <name>Cu cation</name>
        <dbReference type="ChEBI" id="CHEBI:23378"/>
    </cofactor>
    <text evidence="17">Binds a copper A center.</text>
</comment>
<evidence type="ECO:0000256" key="8">
    <source>
        <dbReference type="ARBA" id="ARBA00022967"/>
    </source>
</evidence>
<keyword evidence="11 15" id="KW-0408">Iron</keyword>
<dbReference type="RefSeq" id="WP_345327244.1">
    <property type="nucleotide sequence ID" value="NZ_BAABGA010000091.1"/>
</dbReference>
<keyword evidence="9 16" id="KW-0249">Electron transport</keyword>
<dbReference type="SUPFAM" id="SSF49503">
    <property type="entry name" value="Cupredoxins"/>
    <property type="match status" value="1"/>
</dbReference>
<evidence type="ECO:0000256" key="1">
    <source>
        <dbReference type="ARBA" id="ARBA00004141"/>
    </source>
</evidence>
<dbReference type="PROSITE" id="PS50857">
    <property type="entry name" value="COX2_CUA"/>
    <property type="match status" value="1"/>
</dbReference>
<feature type="transmembrane region" description="Helical" evidence="19">
    <location>
        <begin position="21"/>
        <end position="50"/>
    </location>
</feature>
<evidence type="ECO:0000256" key="6">
    <source>
        <dbReference type="ARBA" id="ARBA00022692"/>
    </source>
</evidence>
<keyword evidence="4 15" id="KW-0349">Heme</keyword>
<dbReference type="SUPFAM" id="SSF46626">
    <property type="entry name" value="Cytochrome c"/>
    <property type="match status" value="1"/>
</dbReference>
<dbReference type="InterPro" id="IPR011759">
    <property type="entry name" value="Cyt_c_oxidase_su2_TM_dom"/>
</dbReference>
<evidence type="ECO:0000259" key="20">
    <source>
        <dbReference type="PROSITE" id="PS50857"/>
    </source>
</evidence>
<feature type="transmembrane region" description="Helical" evidence="19">
    <location>
        <begin position="70"/>
        <end position="92"/>
    </location>
</feature>
<dbReference type="Pfam" id="PF00116">
    <property type="entry name" value="COX2"/>
    <property type="match status" value="1"/>
</dbReference>
<dbReference type="EMBL" id="BAABGA010000091">
    <property type="protein sequence ID" value="GAA4468021.1"/>
    <property type="molecule type" value="Genomic_DNA"/>
</dbReference>
<evidence type="ECO:0000256" key="11">
    <source>
        <dbReference type="ARBA" id="ARBA00023004"/>
    </source>
</evidence>
<feature type="domain" description="Cytochrome oxidase subunit II copper A binding" evidence="20">
    <location>
        <begin position="99"/>
        <end position="210"/>
    </location>
</feature>
<accession>A0ABP8NLY4</accession>
<evidence type="ECO:0000313" key="22">
    <source>
        <dbReference type="EMBL" id="GAA4468021.1"/>
    </source>
</evidence>
<reference evidence="23" key="1">
    <citation type="journal article" date="2019" name="Int. J. Syst. Evol. Microbiol.">
        <title>The Global Catalogue of Microorganisms (GCM) 10K type strain sequencing project: providing services to taxonomists for standard genome sequencing and annotation.</title>
        <authorList>
            <consortium name="The Broad Institute Genomics Platform"/>
            <consortium name="The Broad Institute Genome Sequencing Center for Infectious Disease"/>
            <person name="Wu L."/>
            <person name="Ma J."/>
        </authorList>
    </citation>
    <scope>NUCLEOTIDE SEQUENCE [LARGE SCALE GENOMIC DNA]</scope>
    <source>
        <strain evidence="23">JCM 17759</strain>
    </source>
</reference>
<comment type="subcellular location">
    <subcellularLocation>
        <location evidence="16">Cell membrane</location>
        <topology evidence="16">Multi-pass membrane protein</topology>
    </subcellularLocation>
    <subcellularLocation>
        <location evidence="1">Membrane</location>
        <topology evidence="1">Multi-pass membrane protein</topology>
    </subcellularLocation>
</comment>
<keyword evidence="6 16" id="KW-0812">Transmembrane</keyword>
<evidence type="ECO:0000256" key="19">
    <source>
        <dbReference type="SAM" id="Phobius"/>
    </source>
</evidence>
<dbReference type="CDD" id="cd13915">
    <property type="entry name" value="CuRO_HCO_II_like_2"/>
    <property type="match status" value="1"/>
</dbReference>
<keyword evidence="12 17" id="KW-0186">Copper</keyword>
<dbReference type="InterPro" id="IPR001505">
    <property type="entry name" value="Copper_CuA"/>
</dbReference>
<sequence>MNQSLRLLPDAASRSATEVDIISLTLLGITTFFSVAIALAIIFLVARYWHNRDVNRESTSTNRMHWIVELTWSIGPLIILLAVFAWGAALYIKEHRPPSDAIEIYVVGKQWMWKISHQNGRREINSLHVPTGQPVRLTMISEDVIHSFFVPAFRTKRDVLPGRYTTLWFEPTKPGVYHLFCAEYCGTEHSKMIGEVIVQTPQEYAGWLAAEESESLAQRGRRQFEAMGCLQCHGGFIGNESPAVAGPPLTGLYGRTVMLSDGESVIADEAYIRRSLLDPQADVHAGFKPLMPSYDGKLQPEQIMEITAYLKSIADAIGPLAGPGMENGPTLRSQENERNGAEDLRESENDE</sequence>
<dbReference type="Gene3D" id="1.10.287.90">
    <property type="match status" value="1"/>
</dbReference>
<evidence type="ECO:0000256" key="3">
    <source>
        <dbReference type="ARBA" id="ARBA00022448"/>
    </source>
</evidence>
<dbReference type="PANTHER" id="PTHR22888">
    <property type="entry name" value="CYTOCHROME C OXIDASE, SUBUNIT II"/>
    <property type="match status" value="1"/>
</dbReference>
<gene>
    <name evidence="22" type="primary">coxB_2</name>
    <name evidence="22" type="ORF">GCM10023156_58670</name>
</gene>
<keyword evidence="7 15" id="KW-0479">Metal-binding</keyword>
<evidence type="ECO:0000256" key="9">
    <source>
        <dbReference type="ARBA" id="ARBA00022982"/>
    </source>
</evidence>
<evidence type="ECO:0000256" key="12">
    <source>
        <dbReference type="ARBA" id="ARBA00023008"/>
    </source>
</evidence>
<evidence type="ECO:0000256" key="2">
    <source>
        <dbReference type="ARBA" id="ARBA00007866"/>
    </source>
</evidence>
<dbReference type="Gene3D" id="2.60.40.420">
    <property type="entry name" value="Cupredoxins - blue copper proteins"/>
    <property type="match status" value="1"/>
</dbReference>
<keyword evidence="8" id="KW-1278">Translocase</keyword>
<dbReference type="PROSITE" id="PS51007">
    <property type="entry name" value="CYTC"/>
    <property type="match status" value="1"/>
</dbReference>
<dbReference type="InterPro" id="IPR002429">
    <property type="entry name" value="CcO_II-like_C"/>
</dbReference>
<evidence type="ECO:0000256" key="4">
    <source>
        <dbReference type="ARBA" id="ARBA00022617"/>
    </source>
</evidence>
<dbReference type="NCBIfam" id="TIGR02866">
    <property type="entry name" value="CoxB"/>
    <property type="match status" value="1"/>
</dbReference>
<proteinExistence type="inferred from homology"/>
<evidence type="ECO:0000256" key="16">
    <source>
        <dbReference type="RuleBase" id="RU000456"/>
    </source>
</evidence>
<feature type="domain" description="Cytochrome c" evidence="21">
    <location>
        <begin position="215"/>
        <end position="314"/>
    </location>
</feature>
<evidence type="ECO:0000256" key="18">
    <source>
        <dbReference type="SAM" id="MobiDB-lite"/>
    </source>
</evidence>
<dbReference type="Proteomes" id="UP001500840">
    <property type="component" value="Unassembled WGS sequence"/>
</dbReference>
<evidence type="ECO:0000259" key="21">
    <source>
        <dbReference type="PROSITE" id="PS51007"/>
    </source>
</evidence>